<accession>A0A8H6I6X9</accession>
<comment type="caution">
    <text evidence="1">The sequence shown here is derived from an EMBL/GenBank/DDBJ whole genome shotgun (WGS) entry which is preliminary data.</text>
</comment>
<protein>
    <submittedName>
        <fullName evidence="1">Uncharacterized protein</fullName>
    </submittedName>
</protein>
<evidence type="ECO:0000313" key="2">
    <source>
        <dbReference type="Proteomes" id="UP000521943"/>
    </source>
</evidence>
<gene>
    <name evidence="1" type="ORF">DFP72DRAFT_1063437</name>
</gene>
<evidence type="ECO:0000313" key="1">
    <source>
        <dbReference type="EMBL" id="KAF6759699.1"/>
    </source>
</evidence>
<name>A0A8H6I6X9_9AGAR</name>
<keyword evidence="2" id="KW-1185">Reference proteome</keyword>
<proteinExistence type="predicted"/>
<dbReference type="OrthoDB" id="3067340at2759"/>
<reference evidence="1 2" key="1">
    <citation type="submission" date="2020-07" db="EMBL/GenBank/DDBJ databases">
        <title>Comparative genomics of pyrophilous fungi reveals a link between fire events and developmental genes.</title>
        <authorList>
            <consortium name="DOE Joint Genome Institute"/>
            <person name="Steindorff A.S."/>
            <person name="Carver A."/>
            <person name="Calhoun S."/>
            <person name="Stillman K."/>
            <person name="Liu H."/>
            <person name="Lipzen A."/>
            <person name="Pangilinan J."/>
            <person name="Labutti K."/>
            <person name="Bruns T.D."/>
            <person name="Grigoriev I.V."/>
        </authorList>
    </citation>
    <scope>NUCLEOTIDE SEQUENCE [LARGE SCALE GENOMIC DNA]</scope>
    <source>
        <strain evidence="1 2">CBS 144469</strain>
    </source>
</reference>
<dbReference type="AlphaFoldDB" id="A0A8H6I6X9"/>
<sequence>MPPSFIDGWFKLSPELKDYVMRFLQLQDLSAYAAVSDDFRLYAVKCIRSRLTSLVKPYGFNASSAIALLTRHNAVIGGSLALELVNPTGLVPANLDFMCPRHSAYNVLDSLMRCGYVLKKDPIIGPVVVDEARGRNSIHEVGTLWNEELRALIHVVVSTELSPLAPIYSGHSTILMNFVSAHGVYSCYPLITSRRQGFRNISDTEVAIQPRRILDQEKYLARGYSYLEPCPADYRSNPSALHGASEHCLHTIRYAGDQLTACLPFDVFKERYGIIQEECFVRAPGGSGRSFVSSNTQDDFRLPGRYNGVSMHIHRHPR</sequence>
<dbReference type="EMBL" id="JACGCI010000014">
    <property type="protein sequence ID" value="KAF6759699.1"/>
    <property type="molecule type" value="Genomic_DNA"/>
</dbReference>
<organism evidence="1 2">
    <name type="scientific">Ephemerocybe angulata</name>
    <dbReference type="NCBI Taxonomy" id="980116"/>
    <lineage>
        <taxon>Eukaryota</taxon>
        <taxon>Fungi</taxon>
        <taxon>Dikarya</taxon>
        <taxon>Basidiomycota</taxon>
        <taxon>Agaricomycotina</taxon>
        <taxon>Agaricomycetes</taxon>
        <taxon>Agaricomycetidae</taxon>
        <taxon>Agaricales</taxon>
        <taxon>Agaricineae</taxon>
        <taxon>Psathyrellaceae</taxon>
        <taxon>Ephemerocybe</taxon>
    </lineage>
</organism>
<dbReference type="Proteomes" id="UP000521943">
    <property type="component" value="Unassembled WGS sequence"/>
</dbReference>